<dbReference type="EMBL" id="BMAW01096653">
    <property type="protein sequence ID" value="GFS75766.1"/>
    <property type="molecule type" value="Genomic_DNA"/>
</dbReference>
<comment type="caution">
    <text evidence="1">The sequence shown here is derived from an EMBL/GenBank/DDBJ whole genome shotgun (WGS) entry which is preliminary data.</text>
</comment>
<accession>A0A8X6T2H4</accession>
<proteinExistence type="predicted"/>
<gene>
    <name evidence="1" type="primary">NCL1_29156</name>
    <name evidence="1" type="ORF">NPIL_50361</name>
</gene>
<keyword evidence="2" id="KW-1185">Reference proteome</keyword>
<dbReference type="Proteomes" id="UP000887013">
    <property type="component" value="Unassembled WGS sequence"/>
</dbReference>
<sequence>MKRKWDECCKTNVCLQNSCYTAEWKASGWATVRQRCQGRYPNWPYTVDIFRIQNETDIEILTKMFQLHSEDNSSFPQTIWTSGTRCPKTGNEGPVLVTRWVSTNRPLPDWLEEKTASNVPFKNEGCKFLVIYPSPNVSNTRYDFQDQTARHAAICEFSFPEDHKNGTQSETEDETDLTEGYVLTKTTDSLRFSTTSMPIKSKTTKSAESIHWSSSKDQITKAITSVTKDQMTSTPFTDKVENK</sequence>
<reference evidence="1" key="1">
    <citation type="submission" date="2020-08" db="EMBL/GenBank/DDBJ databases">
        <title>Multicomponent nature underlies the extraordinary mechanical properties of spider dragline silk.</title>
        <authorList>
            <person name="Kono N."/>
            <person name="Nakamura H."/>
            <person name="Mori M."/>
            <person name="Yoshida Y."/>
            <person name="Ohtoshi R."/>
            <person name="Malay A.D."/>
            <person name="Moran D.A.P."/>
            <person name="Tomita M."/>
            <person name="Numata K."/>
            <person name="Arakawa K."/>
        </authorList>
    </citation>
    <scope>NUCLEOTIDE SEQUENCE</scope>
</reference>
<name>A0A8X6T2H4_NEPPI</name>
<evidence type="ECO:0000313" key="1">
    <source>
        <dbReference type="EMBL" id="GFS75766.1"/>
    </source>
</evidence>
<protein>
    <submittedName>
        <fullName evidence="1">Uncharacterized protein</fullName>
    </submittedName>
</protein>
<organism evidence="1 2">
    <name type="scientific">Nephila pilipes</name>
    <name type="common">Giant wood spider</name>
    <name type="synonym">Nephila maculata</name>
    <dbReference type="NCBI Taxonomy" id="299642"/>
    <lineage>
        <taxon>Eukaryota</taxon>
        <taxon>Metazoa</taxon>
        <taxon>Ecdysozoa</taxon>
        <taxon>Arthropoda</taxon>
        <taxon>Chelicerata</taxon>
        <taxon>Arachnida</taxon>
        <taxon>Araneae</taxon>
        <taxon>Araneomorphae</taxon>
        <taxon>Entelegynae</taxon>
        <taxon>Araneoidea</taxon>
        <taxon>Nephilidae</taxon>
        <taxon>Nephila</taxon>
    </lineage>
</organism>
<dbReference type="InterPro" id="IPR016187">
    <property type="entry name" value="CTDL_fold"/>
</dbReference>
<dbReference type="SUPFAM" id="SSF56436">
    <property type="entry name" value="C-type lectin-like"/>
    <property type="match status" value="1"/>
</dbReference>
<evidence type="ECO:0000313" key="2">
    <source>
        <dbReference type="Proteomes" id="UP000887013"/>
    </source>
</evidence>
<dbReference type="AlphaFoldDB" id="A0A8X6T2H4"/>